<feature type="domain" description="SAF" evidence="5">
    <location>
        <begin position="108"/>
        <end position="170"/>
    </location>
</feature>
<comment type="similarity">
    <text evidence="4">Belongs to the FlgA family.</text>
</comment>
<feature type="chain" id="PRO_5044952485" description="Flagella basal body P-ring formation protein FlgA" evidence="4">
    <location>
        <begin position="24"/>
        <end position="232"/>
    </location>
</feature>
<keyword evidence="2 4" id="KW-0732">Signal</keyword>
<protein>
    <recommendedName>
        <fullName evidence="4">Flagella basal body P-ring formation protein FlgA</fullName>
    </recommendedName>
</protein>
<dbReference type="PANTHER" id="PTHR36307">
    <property type="entry name" value="FLAGELLA BASAL BODY P-RING FORMATION PROTEIN FLGA"/>
    <property type="match status" value="1"/>
</dbReference>
<organism evidence="6 7">
    <name type="scientific">Parachitinimonas caeni</name>
    <dbReference type="NCBI Taxonomy" id="3031301"/>
    <lineage>
        <taxon>Bacteria</taxon>
        <taxon>Pseudomonadati</taxon>
        <taxon>Pseudomonadota</taxon>
        <taxon>Betaproteobacteria</taxon>
        <taxon>Neisseriales</taxon>
        <taxon>Chitinibacteraceae</taxon>
        <taxon>Parachitinimonas</taxon>
    </lineage>
</organism>
<dbReference type="Proteomes" id="UP001172778">
    <property type="component" value="Unassembled WGS sequence"/>
</dbReference>
<comment type="caution">
    <text evidence="6">The sequence shown here is derived from an EMBL/GenBank/DDBJ whole genome shotgun (WGS) entry which is preliminary data.</text>
</comment>
<dbReference type="InterPro" id="IPR039246">
    <property type="entry name" value="Flagellar_FlgA"/>
</dbReference>
<evidence type="ECO:0000259" key="5">
    <source>
        <dbReference type="SMART" id="SM00858"/>
    </source>
</evidence>
<proteinExistence type="inferred from homology"/>
<reference evidence="6" key="1">
    <citation type="submission" date="2023-03" db="EMBL/GenBank/DDBJ databases">
        <title>Chitinimonas shenzhenensis gen. nov., sp. nov., a novel member of family Burkholderiaceae isolated from activated sludge collected in Shen Zhen, China.</title>
        <authorList>
            <person name="Wang X."/>
        </authorList>
    </citation>
    <scope>NUCLEOTIDE SEQUENCE</scope>
    <source>
        <strain evidence="6">DQS-5</strain>
    </source>
</reference>
<dbReference type="RefSeq" id="WP_284101388.1">
    <property type="nucleotide sequence ID" value="NZ_JARRAF010000015.1"/>
</dbReference>
<gene>
    <name evidence="6" type="primary">flgA</name>
    <name evidence="6" type="ORF">PZA18_13555</name>
</gene>
<dbReference type="NCBIfam" id="TIGR03170">
    <property type="entry name" value="flgA_cterm"/>
    <property type="match status" value="1"/>
</dbReference>
<dbReference type="Pfam" id="PF13144">
    <property type="entry name" value="ChapFlgA"/>
    <property type="match status" value="1"/>
</dbReference>
<evidence type="ECO:0000313" key="7">
    <source>
        <dbReference type="Proteomes" id="UP001172778"/>
    </source>
</evidence>
<evidence type="ECO:0000313" key="6">
    <source>
        <dbReference type="EMBL" id="MDK2125075.1"/>
    </source>
</evidence>
<keyword evidence="6" id="KW-0969">Cilium</keyword>
<keyword evidence="7" id="KW-1185">Reference proteome</keyword>
<evidence type="ECO:0000256" key="3">
    <source>
        <dbReference type="ARBA" id="ARBA00022764"/>
    </source>
</evidence>
<dbReference type="Gene3D" id="3.90.1210.10">
    <property type="entry name" value="Antifreeze-like/N-acetylneuraminic acid synthase C-terminal domain"/>
    <property type="match status" value="1"/>
</dbReference>
<evidence type="ECO:0000256" key="4">
    <source>
        <dbReference type="RuleBase" id="RU362063"/>
    </source>
</evidence>
<sequence length="232" mass="24490">MRNLSLALVMPALMALASPIAHADDQQDVAAIVAAANDYLANELRTYGNKAQFQIGKIDQRLILPRCEKIEVSLPSGNRLVGNSSVKVRCAQGANWAVNVPVSISLTAPYLVASRPLPSGHVMTEADFQKREGELSQLPPTVVLDPQLAIGRTLVGGLAVGAPLRSDQLRAAFAVKANEFVKVIAHGNGFEVTSEGRALTNAAEGQKVSVKMASGSTVHGVAKSEGVVEIQY</sequence>
<dbReference type="Pfam" id="PF17656">
    <property type="entry name" value="ChapFlgA_N"/>
    <property type="match status" value="1"/>
</dbReference>
<keyword evidence="6" id="KW-0966">Cell projection</keyword>
<evidence type="ECO:0000256" key="1">
    <source>
        <dbReference type="ARBA" id="ARBA00004418"/>
    </source>
</evidence>
<evidence type="ECO:0000256" key="2">
    <source>
        <dbReference type="ARBA" id="ARBA00022729"/>
    </source>
</evidence>
<comment type="function">
    <text evidence="4">Involved in the assembly process of the P-ring formation. It may associate with FlgF on the rod constituting a structure essential for the P-ring assembly or may act as a modulator protein for the P-ring assembly.</text>
</comment>
<accession>A0ABT7DYE7</accession>
<name>A0ABT7DYE7_9NEIS</name>
<keyword evidence="3 4" id="KW-0574">Periplasm</keyword>
<dbReference type="InterPro" id="IPR013974">
    <property type="entry name" value="SAF"/>
</dbReference>
<keyword evidence="4" id="KW-1005">Bacterial flagellum biogenesis</keyword>
<comment type="subcellular location">
    <subcellularLocation>
        <location evidence="1 4">Periplasm</location>
    </subcellularLocation>
</comment>
<dbReference type="InterPro" id="IPR017585">
    <property type="entry name" value="SAF_FlgA"/>
</dbReference>
<dbReference type="Gene3D" id="2.30.30.760">
    <property type="match status" value="1"/>
</dbReference>
<dbReference type="EMBL" id="JARRAF010000015">
    <property type="protein sequence ID" value="MDK2125075.1"/>
    <property type="molecule type" value="Genomic_DNA"/>
</dbReference>
<feature type="signal peptide" evidence="4">
    <location>
        <begin position="1"/>
        <end position="23"/>
    </location>
</feature>
<dbReference type="SMART" id="SM00858">
    <property type="entry name" value="SAF"/>
    <property type="match status" value="1"/>
</dbReference>
<dbReference type="InterPro" id="IPR041231">
    <property type="entry name" value="FlgA_N"/>
</dbReference>
<dbReference type="PANTHER" id="PTHR36307:SF1">
    <property type="entry name" value="FLAGELLA BASAL BODY P-RING FORMATION PROTEIN FLGA"/>
    <property type="match status" value="1"/>
</dbReference>
<dbReference type="CDD" id="cd11614">
    <property type="entry name" value="SAF_CpaB_FlgA_like"/>
    <property type="match status" value="1"/>
</dbReference>
<keyword evidence="6" id="KW-0282">Flagellum</keyword>